<organism evidence="1 2">
    <name type="scientific">Aquibacillus halophilus</name>
    <dbReference type="NCBI Taxonomy" id="930132"/>
    <lineage>
        <taxon>Bacteria</taxon>
        <taxon>Bacillati</taxon>
        <taxon>Bacillota</taxon>
        <taxon>Bacilli</taxon>
        <taxon>Bacillales</taxon>
        <taxon>Bacillaceae</taxon>
        <taxon>Aquibacillus</taxon>
    </lineage>
</organism>
<keyword evidence="2" id="KW-1185">Reference proteome</keyword>
<dbReference type="OrthoDB" id="1669646at2"/>
<dbReference type="RefSeq" id="WP_153737485.1">
    <property type="nucleotide sequence ID" value="NZ_WJNG01000012.1"/>
</dbReference>
<keyword evidence="1" id="KW-0238">DNA-binding</keyword>
<reference evidence="1" key="1">
    <citation type="submission" date="2019-11" db="EMBL/GenBank/DDBJ databases">
        <authorList>
            <person name="Li J."/>
        </authorList>
    </citation>
    <scope>NUCLEOTIDE SEQUENCE</scope>
    <source>
        <strain evidence="1">B6B</strain>
    </source>
</reference>
<name>A0A6A8DDV1_9BACI</name>
<evidence type="ECO:0000313" key="1">
    <source>
        <dbReference type="EMBL" id="MRH43858.1"/>
    </source>
</evidence>
<dbReference type="AlphaFoldDB" id="A0A6A8DDV1"/>
<evidence type="ECO:0000313" key="2">
    <source>
        <dbReference type="Proteomes" id="UP000799092"/>
    </source>
</evidence>
<proteinExistence type="predicted"/>
<dbReference type="GO" id="GO:0003677">
    <property type="term" value="F:DNA binding"/>
    <property type="evidence" value="ECO:0007669"/>
    <property type="project" value="UniProtKB-KW"/>
</dbReference>
<sequence>MKKKYWTGEEIQFIRENIGVLKVPTIAKKLNRTETAVLLKLKRLGLANTKAYAGNLTMHQLANLLKVDAKTVKLWIENHGLLCKRRVTRSTRKFYFISQEEFWCWASINKEKIDFSKIERQTIVPEPEWVEKARANNKQNKNKYKSWTTNEVKFMLHLLSTGSNFEYIGKQLDRTSTSVARKYDRVKYQ</sequence>
<protein>
    <submittedName>
        <fullName evidence="1">DNA-binding protein</fullName>
    </submittedName>
</protein>
<accession>A0A6A8DDV1</accession>
<dbReference type="EMBL" id="WJNG01000012">
    <property type="protein sequence ID" value="MRH43858.1"/>
    <property type="molecule type" value="Genomic_DNA"/>
</dbReference>
<gene>
    <name evidence="1" type="ORF">GH741_14540</name>
</gene>
<comment type="caution">
    <text evidence="1">The sequence shown here is derived from an EMBL/GenBank/DDBJ whole genome shotgun (WGS) entry which is preliminary data.</text>
</comment>
<dbReference type="Proteomes" id="UP000799092">
    <property type="component" value="Unassembled WGS sequence"/>
</dbReference>